<sequence length="479" mass="50370">MNRSIRNAFNFSLVLMIILLINLSYIHVFKDEEYAHNPNNRRGLIELKSQPRGQISAGGIVLAESHADENGFYHRSYPYNPEIYGSVEGYLSDIYGVSGIESSHNDTLNGTANSAKLWWKSLVSKNKVVGNVELTLDPTTQEVAYNQLANAGFEGAAVAIRPSTGEILAMASTPSFNPSVLANNNTAQQAWGELNAAEGKPLLNKATQEILPPGSTFKVVTTAAALSKGYTPDSPLTGESQITLPGTTTTLENYGGQTCAGSPQVNLLTAFQFSCNTAFVQMSVDAGADALRDAAEGFGVDETYNLGIPMAKGTIGDIPDDAALGQSSIGQRDVAMTVLNNAVVAATVANGGVRMEPHVVSRIVASDLSVISETKPKELSHSISPETAQTLTELMQASERHTAGFNGHNIASKTGTAEHGVDSRNSNPHAWYIAFAPGEDVAVAVVVKNGGDRGQAATGGSVAAPIGRAILATAPRGEN</sequence>
<evidence type="ECO:0000259" key="3">
    <source>
        <dbReference type="Pfam" id="PF21922"/>
    </source>
</evidence>
<dbReference type="EMBL" id="JAVDYF010000001">
    <property type="protein sequence ID" value="MDR7354313.1"/>
    <property type="molecule type" value="Genomic_DNA"/>
</dbReference>
<dbReference type="PANTHER" id="PTHR30627:SF24">
    <property type="entry name" value="PENICILLIN-BINDING PROTEIN 4B"/>
    <property type="match status" value="1"/>
</dbReference>
<keyword evidence="1" id="KW-0472">Membrane</keyword>
<keyword evidence="1" id="KW-0812">Transmembrane</keyword>
<keyword evidence="5" id="KW-1185">Reference proteome</keyword>
<dbReference type="Proteomes" id="UP001183619">
    <property type="component" value="Unassembled WGS sequence"/>
</dbReference>
<evidence type="ECO:0000259" key="2">
    <source>
        <dbReference type="Pfam" id="PF00905"/>
    </source>
</evidence>
<keyword evidence="4" id="KW-0132">Cell division</keyword>
<dbReference type="InterPro" id="IPR054120">
    <property type="entry name" value="PBPA_dimer"/>
</dbReference>
<feature type="domain" description="Penicillin binding protein A dimerisation" evidence="3">
    <location>
        <begin position="52"/>
        <end position="122"/>
    </location>
</feature>
<dbReference type="PANTHER" id="PTHR30627">
    <property type="entry name" value="PEPTIDOGLYCAN D,D-TRANSPEPTIDASE"/>
    <property type="match status" value="1"/>
</dbReference>
<protein>
    <submittedName>
        <fullName evidence="4">Cell division protein FtsI/penicillin-binding protein 2</fullName>
    </submittedName>
</protein>
<feature type="domain" description="Penicillin-binding protein transpeptidase" evidence="2">
    <location>
        <begin position="155"/>
        <end position="471"/>
    </location>
</feature>
<reference evidence="4 5" key="1">
    <citation type="submission" date="2023-07" db="EMBL/GenBank/DDBJ databases">
        <title>Sequencing the genomes of 1000 actinobacteria strains.</title>
        <authorList>
            <person name="Klenk H.-P."/>
        </authorList>
    </citation>
    <scope>NUCLEOTIDE SEQUENCE [LARGE SCALE GENOMIC DNA]</scope>
    <source>
        <strain evidence="4 5">DSM 44508</strain>
    </source>
</reference>
<dbReference type="InterPro" id="IPR012338">
    <property type="entry name" value="Beta-lactam/transpept-like"/>
</dbReference>
<dbReference type="SUPFAM" id="SSF56601">
    <property type="entry name" value="beta-lactamase/transpeptidase-like"/>
    <property type="match status" value="1"/>
</dbReference>
<evidence type="ECO:0000313" key="4">
    <source>
        <dbReference type="EMBL" id="MDR7354313.1"/>
    </source>
</evidence>
<comment type="caution">
    <text evidence="4">The sequence shown here is derived from an EMBL/GenBank/DDBJ whole genome shotgun (WGS) entry which is preliminary data.</text>
</comment>
<evidence type="ECO:0000256" key="1">
    <source>
        <dbReference type="SAM" id="Phobius"/>
    </source>
</evidence>
<feature type="transmembrane region" description="Helical" evidence="1">
    <location>
        <begin position="7"/>
        <end position="28"/>
    </location>
</feature>
<dbReference type="Gene3D" id="3.90.1310.10">
    <property type="entry name" value="Penicillin-binding protein 2a (Domain 2)"/>
    <property type="match status" value="1"/>
</dbReference>
<dbReference type="Pfam" id="PF21922">
    <property type="entry name" value="PBP_dimer_2"/>
    <property type="match status" value="1"/>
</dbReference>
<gene>
    <name evidence="4" type="ORF">J2S37_000851</name>
</gene>
<evidence type="ECO:0000313" key="5">
    <source>
        <dbReference type="Proteomes" id="UP001183619"/>
    </source>
</evidence>
<proteinExistence type="predicted"/>
<dbReference type="RefSeq" id="WP_277103244.1">
    <property type="nucleotide sequence ID" value="NZ_BAAAJS010000028.1"/>
</dbReference>
<dbReference type="Pfam" id="PF00905">
    <property type="entry name" value="Transpeptidase"/>
    <property type="match status" value="1"/>
</dbReference>
<keyword evidence="4" id="KW-0131">Cell cycle</keyword>
<dbReference type="InterPro" id="IPR050515">
    <property type="entry name" value="Beta-lactam/transpept"/>
</dbReference>
<accession>A0ABU2B963</accession>
<dbReference type="GO" id="GO:0051301">
    <property type="term" value="P:cell division"/>
    <property type="evidence" value="ECO:0007669"/>
    <property type="project" value="UniProtKB-KW"/>
</dbReference>
<organism evidence="4 5">
    <name type="scientific">Corynebacterium felinum</name>
    <dbReference type="NCBI Taxonomy" id="131318"/>
    <lineage>
        <taxon>Bacteria</taxon>
        <taxon>Bacillati</taxon>
        <taxon>Actinomycetota</taxon>
        <taxon>Actinomycetes</taxon>
        <taxon>Mycobacteriales</taxon>
        <taxon>Corynebacteriaceae</taxon>
        <taxon>Corynebacterium</taxon>
    </lineage>
</organism>
<keyword evidence="1" id="KW-1133">Transmembrane helix</keyword>
<name>A0ABU2B963_9CORY</name>
<dbReference type="InterPro" id="IPR001460">
    <property type="entry name" value="PCN-bd_Tpept"/>
</dbReference>
<dbReference type="Gene3D" id="3.40.710.10">
    <property type="entry name" value="DD-peptidase/beta-lactamase superfamily"/>
    <property type="match status" value="1"/>
</dbReference>